<proteinExistence type="predicted"/>
<gene>
    <name evidence="1" type="ORF">BJL90_12950</name>
    <name evidence="2" type="ORF">CLFO_15130</name>
</gene>
<organism evidence="2 4">
    <name type="scientific">Clostridium formicaceticum</name>
    <dbReference type="NCBI Taxonomy" id="1497"/>
    <lineage>
        <taxon>Bacteria</taxon>
        <taxon>Bacillati</taxon>
        <taxon>Bacillota</taxon>
        <taxon>Clostridia</taxon>
        <taxon>Eubacteriales</taxon>
        <taxon>Clostridiaceae</taxon>
        <taxon>Clostridium</taxon>
    </lineage>
</organism>
<dbReference type="EMBL" id="CP020559">
    <property type="protein sequence ID" value="ARE87127.1"/>
    <property type="molecule type" value="Genomic_DNA"/>
</dbReference>
<keyword evidence="3" id="KW-1185">Reference proteome</keyword>
<reference evidence="1 3" key="1">
    <citation type="submission" date="2016-10" db="EMBL/GenBank/DDBJ databases">
        <title>Complete Genome Sequence of Acetogen Clostridium formicoaceticum ATCC 27076.</title>
        <authorList>
            <person name="Bao T."/>
            <person name="Cheng C."/>
            <person name="Zhao J."/>
            <person name="Yang S.-T."/>
            <person name="Wang J."/>
            <person name="Wang M."/>
        </authorList>
    </citation>
    <scope>NUCLEOTIDE SEQUENCE [LARGE SCALE GENOMIC DNA]</scope>
    <source>
        <strain evidence="1 3">ATCC 27076</strain>
    </source>
</reference>
<evidence type="ECO:0000313" key="1">
    <source>
        <dbReference type="EMBL" id="AOY76694.1"/>
    </source>
</evidence>
<dbReference type="Proteomes" id="UP000192478">
    <property type="component" value="Chromosome"/>
</dbReference>
<evidence type="ECO:0000313" key="4">
    <source>
        <dbReference type="Proteomes" id="UP000192478"/>
    </source>
</evidence>
<dbReference type="AlphaFoldDB" id="A0AAC9RK31"/>
<name>A0AAC9RK31_9CLOT</name>
<evidence type="ECO:0000313" key="3">
    <source>
        <dbReference type="Proteomes" id="UP000177894"/>
    </source>
</evidence>
<accession>A0AAC9RK31</accession>
<sequence>MTEHKIRIEDHSGNIYYPHTKGDVVFTADGQSIEQKVNIHLAESTTHDGFVGGYKILPNFTNFNDLITVGNYQGVYSTAKINEPITTGTNRRVIIAVESNATALTQRLQYIDFGNDRGRIFYRSRVDGNWGNWIEIARKSELDTHINKSVVNGGVHGFETEKGSFTPSLLNGSYTYTAQVGRYIRQGNLVFVNIWIQLSSITTAGSGAIIIEGLPFVPAHYNGAVYPATIAEMRNVLIDITNKQVGARITSDARLNFQITQNNAGPEQLQYSALTSITRIDVSCVYEI</sequence>
<dbReference type="RefSeq" id="WP_070968720.1">
    <property type="nucleotide sequence ID" value="NZ_CP017603.1"/>
</dbReference>
<protein>
    <submittedName>
        <fullName evidence="2">Uncharacterized protein</fullName>
    </submittedName>
</protein>
<dbReference type="Proteomes" id="UP000177894">
    <property type="component" value="Chromosome"/>
</dbReference>
<evidence type="ECO:0000313" key="2">
    <source>
        <dbReference type="EMBL" id="ARE87127.1"/>
    </source>
</evidence>
<reference evidence="2 4" key="2">
    <citation type="submission" date="2017-03" db="EMBL/GenBank/DDBJ databases">
        <title>Complete sequence of Clostridium formicaceticum DSM 92.</title>
        <authorList>
            <person name="Poehlein A."/>
            <person name="Karl M."/>
            <person name="Bengelsdorf F.R."/>
            <person name="Duerre P."/>
            <person name="Daniel R."/>
        </authorList>
    </citation>
    <scope>NUCLEOTIDE SEQUENCE [LARGE SCALE GENOMIC DNA]</scope>
    <source>
        <strain evidence="2 4">DSM 92</strain>
    </source>
</reference>
<dbReference type="CDD" id="cd19958">
    <property type="entry name" value="pyocin_knob"/>
    <property type="match status" value="1"/>
</dbReference>
<dbReference type="KEGG" id="cfm:BJL90_12950"/>
<dbReference type="EMBL" id="CP017603">
    <property type="protein sequence ID" value="AOY76694.1"/>
    <property type="molecule type" value="Genomic_DNA"/>
</dbReference>